<feature type="transmembrane region" description="Helical" evidence="1">
    <location>
        <begin position="67"/>
        <end position="88"/>
    </location>
</feature>
<reference evidence="2 3" key="1">
    <citation type="submission" date="2016-10" db="EMBL/GenBank/DDBJ databases">
        <authorList>
            <person name="de Groot N.N."/>
        </authorList>
    </citation>
    <scope>NUCLEOTIDE SEQUENCE [LARGE SCALE GENOMIC DNA]</scope>
    <source>
        <strain evidence="2 3">DSM 12272</strain>
    </source>
</reference>
<keyword evidence="1" id="KW-0472">Membrane</keyword>
<feature type="transmembrane region" description="Helical" evidence="1">
    <location>
        <begin position="42"/>
        <end position="61"/>
    </location>
</feature>
<dbReference type="Proteomes" id="UP000198597">
    <property type="component" value="Unassembled WGS sequence"/>
</dbReference>
<organism evidence="2 3">
    <name type="scientific">Clostridium gasigenes</name>
    <dbReference type="NCBI Taxonomy" id="94869"/>
    <lineage>
        <taxon>Bacteria</taxon>
        <taxon>Bacillati</taxon>
        <taxon>Bacillota</taxon>
        <taxon>Clostridia</taxon>
        <taxon>Eubacteriales</taxon>
        <taxon>Clostridiaceae</taxon>
        <taxon>Clostridium</taxon>
    </lineage>
</organism>
<protein>
    <submittedName>
        <fullName evidence="2">Uncharacterized protein</fullName>
    </submittedName>
</protein>
<gene>
    <name evidence="2" type="ORF">SAMN04488529_106196</name>
</gene>
<keyword evidence="1" id="KW-0812">Transmembrane</keyword>
<dbReference type="RefSeq" id="WP_089970085.1">
    <property type="nucleotide sequence ID" value="NZ_FNJM01000006.1"/>
</dbReference>
<keyword evidence="3" id="KW-1185">Reference proteome</keyword>
<evidence type="ECO:0000313" key="3">
    <source>
        <dbReference type="Proteomes" id="UP000198597"/>
    </source>
</evidence>
<evidence type="ECO:0000256" key="1">
    <source>
        <dbReference type="SAM" id="Phobius"/>
    </source>
</evidence>
<name>A0A1H0TCA0_9CLOT</name>
<feature type="transmembrane region" description="Helical" evidence="1">
    <location>
        <begin position="6"/>
        <end position="21"/>
    </location>
</feature>
<keyword evidence="1" id="KW-1133">Transmembrane helix</keyword>
<dbReference type="AlphaFoldDB" id="A0A1H0TCA0"/>
<dbReference type="EMBL" id="FNJM01000006">
    <property type="protein sequence ID" value="SDP51624.1"/>
    <property type="molecule type" value="Genomic_DNA"/>
</dbReference>
<proteinExistence type="predicted"/>
<sequence>MEIVVVIVVSFVLSVILNNLVEKNGWKKKAEIYAEDRNYLKFLPVVLIALYIVSVLVLPRVGIVLPVAILLTIQLICITLAVFLFELFR</sequence>
<evidence type="ECO:0000313" key="2">
    <source>
        <dbReference type="EMBL" id="SDP51624.1"/>
    </source>
</evidence>
<accession>A0A1H0TCA0</accession>